<dbReference type="GO" id="GO:0016020">
    <property type="term" value="C:membrane"/>
    <property type="evidence" value="ECO:0007669"/>
    <property type="project" value="UniProtKB-SubCell"/>
</dbReference>
<reference evidence="16" key="1">
    <citation type="submission" date="2025-08" db="UniProtKB">
        <authorList>
            <consortium name="RefSeq"/>
        </authorList>
    </citation>
    <scope>IDENTIFICATION</scope>
    <source>
        <tissue evidence="16">Leaf</tissue>
    </source>
</reference>
<protein>
    <submittedName>
        <fullName evidence="16">Respiratory burst oxidase homolog protein G isoform X1</fullName>
    </submittedName>
</protein>
<dbReference type="InterPro" id="IPR011992">
    <property type="entry name" value="EF-hand-dom_pair"/>
</dbReference>
<evidence type="ECO:0000256" key="9">
    <source>
        <dbReference type="ARBA" id="ARBA00022857"/>
    </source>
</evidence>
<feature type="compositionally biased region" description="Acidic residues" evidence="13">
    <location>
        <begin position="1"/>
        <end position="12"/>
    </location>
</feature>
<feature type="domain" description="EF-hand" evidence="14">
    <location>
        <begin position="162"/>
        <end position="197"/>
    </location>
</feature>
<evidence type="ECO:0000256" key="3">
    <source>
        <dbReference type="ARBA" id="ARBA00022559"/>
    </source>
</evidence>
<evidence type="ECO:0000256" key="13">
    <source>
        <dbReference type="SAM" id="MobiDB-lite"/>
    </source>
</evidence>
<gene>
    <name evidence="16" type="primary">LOC130507429</name>
</gene>
<keyword evidence="15" id="KW-1185">Reference proteome</keyword>
<dbReference type="GO" id="GO:0004601">
    <property type="term" value="F:peroxidase activity"/>
    <property type="evidence" value="ECO:0007669"/>
    <property type="project" value="UniProtKB-KW"/>
</dbReference>
<proteinExistence type="inferred from homology"/>
<dbReference type="OrthoDB" id="1036727at2759"/>
<dbReference type="GeneID" id="130507429"/>
<dbReference type="RefSeq" id="XP_056858124.1">
    <property type="nucleotide sequence ID" value="XM_057002144.1"/>
</dbReference>
<feature type="region of interest" description="Disordered" evidence="13">
    <location>
        <begin position="1"/>
        <end position="46"/>
    </location>
</feature>
<keyword evidence="3" id="KW-0575">Peroxidase</keyword>
<dbReference type="GO" id="GO:0005509">
    <property type="term" value="F:calcium ion binding"/>
    <property type="evidence" value="ECO:0007669"/>
    <property type="project" value="InterPro"/>
</dbReference>
<evidence type="ECO:0000256" key="2">
    <source>
        <dbReference type="ARBA" id="ARBA00007975"/>
    </source>
</evidence>
<keyword evidence="9" id="KW-0521">NADP</keyword>
<dbReference type="AlphaFoldDB" id="A0A9W3D2W5"/>
<keyword evidence="11" id="KW-0560">Oxidoreductase</keyword>
<dbReference type="KEGG" id="rsz:130507429"/>
<evidence type="ECO:0000256" key="5">
    <source>
        <dbReference type="ARBA" id="ARBA00022692"/>
    </source>
</evidence>
<dbReference type="Proteomes" id="UP000504610">
    <property type="component" value="Unplaced"/>
</dbReference>
<evidence type="ECO:0000313" key="15">
    <source>
        <dbReference type="Proteomes" id="UP000504610"/>
    </source>
</evidence>
<evidence type="ECO:0000256" key="6">
    <source>
        <dbReference type="ARBA" id="ARBA00022723"/>
    </source>
</evidence>
<dbReference type="InterPro" id="IPR002048">
    <property type="entry name" value="EF_hand_dom"/>
</dbReference>
<keyword evidence="8" id="KW-0106">Calcium</keyword>
<dbReference type="SUPFAM" id="SSF47473">
    <property type="entry name" value="EF-hand"/>
    <property type="match status" value="1"/>
</dbReference>
<keyword evidence="6" id="KW-0479">Metal-binding</keyword>
<evidence type="ECO:0000256" key="4">
    <source>
        <dbReference type="ARBA" id="ARBA00022630"/>
    </source>
</evidence>
<dbReference type="InterPro" id="IPR018247">
    <property type="entry name" value="EF_Hand_1_Ca_BS"/>
</dbReference>
<evidence type="ECO:0000256" key="1">
    <source>
        <dbReference type="ARBA" id="ARBA00004141"/>
    </source>
</evidence>
<evidence type="ECO:0000256" key="7">
    <source>
        <dbReference type="ARBA" id="ARBA00022827"/>
    </source>
</evidence>
<evidence type="ECO:0000256" key="8">
    <source>
        <dbReference type="ARBA" id="ARBA00022837"/>
    </source>
</evidence>
<dbReference type="FunFam" id="1.10.238.10:FF:000049">
    <property type="entry name" value="Respiratory burst oxidase homolog A"/>
    <property type="match status" value="1"/>
</dbReference>
<evidence type="ECO:0000256" key="11">
    <source>
        <dbReference type="ARBA" id="ARBA00023002"/>
    </source>
</evidence>
<keyword evidence="7" id="KW-0274">FAD</keyword>
<dbReference type="PROSITE" id="PS00018">
    <property type="entry name" value="EF_HAND_1"/>
    <property type="match status" value="1"/>
</dbReference>
<keyword evidence="4" id="KW-0285">Flavoprotein</keyword>
<dbReference type="GO" id="GO:0050664">
    <property type="term" value="F:oxidoreductase activity, acting on NAD(P)H, oxygen as acceptor"/>
    <property type="evidence" value="ECO:0007669"/>
    <property type="project" value="InterPro"/>
</dbReference>
<dbReference type="PROSITE" id="PS50222">
    <property type="entry name" value="EF_HAND_2"/>
    <property type="match status" value="1"/>
</dbReference>
<keyword evidence="5" id="KW-0812">Transmembrane</keyword>
<comment type="subcellular location">
    <subcellularLocation>
        <location evidence="1">Membrane</location>
        <topology evidence="1">Multi-pass membrane protein</topology>
    </subcellularLocation>
</comment>
<sequence length="198" mass="22189">MTMTSETEEENSSDIVPLSGSFRSADHNPVMESVGDAAGSDVRKNPEKTRKGLVNQIKRFAGKPARLDRSKSTTGQALKGLMFISKADGGDGWTAVEKRFERITKTTEGLLIRSKFGECIGMKSKDFALVLFDALARRKNMTGEVIDKVILKEFWEQISDQNFDSRLMIFFDMMDKDGDGRLTEDEVRQVNVFGSMRS</sequence>
<evidence type="ECO:0000256" key="10">
    <source>
        <dbReference type="ARBA" id="ARBA00022989"/>
    </source>
</evidence>
<keyword evidence="10" id="KW-1133">Transmembrane helix</keyword>
<organism evidence="15 16">
    <name type="scientific">Raphanus sativus</name>
    <name type="common">Radish</name>
    <name type="synonym">Raphanus raphanistrum var. sativus</name>
    <dbReference type="NCBI Taxonomy" id="3726"/>
    <lineage>
        <taxon>Eukaryota</taxon>
        <taxon>Viridiplantae</taxon>
        <taxon>Streptophyta</taxon>
        <taxon>Embryophyta</taxon>
        <taxon>Tracheophyta</taxon>
        <taxon>Spermatophyta</taxon>
        <taxon>Magnoliopsida</taxon>
        <taxon>eudicotyledons</taxon>
        <taxon>Gunneridae</taxon>
        <taxon>Pentapetalae</taxon>
        <taxon>rosids</taxon>
        <taxon>malvids</taxon>
        <taxon>Brassicales</taxon>
        <taxon>Brassicaceae</taxon>
        <taxon>Brassiceae</taxon>
        <taxon>Raphanus</taxon>
    </lineage>
</organism>
<dbReference type="Pfam" id="PF08414">
    <property type="entry name" value="NADPH_Ox"/>
    <property type="match status" value="1"/>
</dbReference>
<keyword evidence="12" id="KW-0472">Membrane</keyword>
<evidence type="ECO:0000313" key="16">
    <source>
        <dbReference type="RefSeq" id="XP_056858124.1"/>
    </source>
</evidence>
<dbReference type="Gene3D" id="1.10.238.10">
    <property type="entry name" value="EF-hand"/>
    <property type="match status" value="1"/>
</dbReference>
<comment type="similarity">
    <text evidence="2">Belongs to the RBOH (TC 5.B.1.3) family.</text>
</comment>
<dbReference type="InterPro" id="IPR013623">
    <property type="entry name" value="NADPH_Ox"/>
</dbReference>
<accession>A0A9W3D2W5</accession>
<name>A0A9W3D2W5_RAPSA</name>
<evidence type="ECO:0000259" key="14">
    <source>
        <dbReference type="PROSITE" id="PS50222"/>
    </source>
</evidence>
<evidence type="ECO:0000256" key="12">
    <source>
        <dbReference type="ARBA" id="ARBA00023136"/>
    </source>
</evidence>